<reference evidence="2" key="1">
    <citation type="journal article" date="2019" name="Int. J. Syst. Evol. Microbiol.">
        <title>The Global Catalogue of Microorganisms (GCM) 10K type strain sequencing project: providing services to taxonomists for standard genome sequencing and annotation.</title>
        <authorList>
            <consortium name="The Broad Institute Genomics Platform"/>
            <consortium name="The Broad Institute Genome Sequencing Center for Infectious Disease"/>
            <person name="Wu L."/>
            <person name="Ma J."/>
        </authorList>
    </citation>
    <scope>NUCLEOTIDE SEQUENCE [LARGE SCALE GENOMIC DNA]</scope>
    <source>
        <strain evidence="2">JCM 14370</strain>
    </source>
</reference>
<accession>A0ABQ2DEN6</accession>
<sequence>MPERTLLIHRDVTALADFVREHHTHFPTVVATNLLSMRFVRKTSGTGLRTTTLKQLSQRMLSRQGVRVMSEFERRKVLQQVVEGVHLHYLPLSRPTFRQLMRIFSELMHAATPAEKPELVARTAREKDVAHCYAAYLSHLTTHKLADPSAVEFFAPEQGKYLVYGYPYFDQAQVELLGKVCEPGSVVTLTSEGHRTFSRARKAQSALESQGWKVQMAPDSVRETVGTRAVDHLLAGTGPVPEHITHTPLPGPEAEVRHTLGHIHHLLKGGVPPEDVVVVVRDQDTYLPLIREASRRYQLPILCGQMLPLIYTHPAKLVLSLVRASQKGWEHHMALEVLQHPLSRFVDEISLKRKTLSPPPQKLSDWKLGGEAGVLELPLQAIGEVYGARLREALGFLGLSRTVRGTHQTAVAVSRVLDILESLSMMGNLTLEDLRLELIEDFMDIGVPTVYSRRGVRIASPLALSGRKYPMCSCWASVTPSSPSALLQMCCWTTTSGNAGSAPGWPWSVRENACTPNGPTCTPA</sequence>
<protein>
    <submittedName>
        <fullName evidence="1">Uncharacterized protein</fullName>
    </submittedName>
</protein>
<dbReference type="SUPFAM" id="SSF52540">
    <property type="entry name" value="P-loop containing nucleoside triphosphate hydrolases"/>
    <property type="match status" value="1"/>
</dbReference>
<proteinExistence type="predicted"/>
<evidence type="ECO:0000313" key="1">
    <source>
        <dbReference type="EMBL" id="GGJ55341.1"/>
    </source>
</evidence>
<name>A0ABQ2DEN6_9DEIO</name>
<dbReference type="EMBL" id="BMOD01000032">
    <property type="protein sequence ID" value="GGJ55341.1"/>
    <property type="molecule type" value="Genomic_DNA"/>
</dbReference>
<keyword evidence="2" id="KW-1185">Reference proteome</keyword>
<gene>
    <name evidence="1" type="ORF">GCM10008938_46870</name>
</gene>
<comment type="caution">
    <text evidence="1">The sequence shown here is derived from an EMBL/GenBank/DDBJ whole genome shotgun (WGS) entry which is preliminary data.</text>
</comment>
<dbReference type="InterPro" id="IPR027417">
    <property type="entry name" value="P-loop_NTPase"/>
</dbReference>
<evidence type="ECO:0000313" key="2">
    <source>
        <dbReference type="Proteomes" id="UP000632222"/>
    </source>
</evidence>
<organism evidence="1 2">
    <name type="scientific">Deinococcus roseus</name>
    <dbReference type="NCBI Taxonomy" id="392414"/>
    <lineage>
        <taxon>Bacteria</taxon>
        <taxon>Thermotogati</taxon>
        <taxon>Deinococcota</taxon>
        <taxon>Deinococci</taxon>
        <taxon>Deinococcales</taxon>
        <taxon>Deinococcaceae</taxon>
        <taxon>Deinococcus</taxon>
    </lineage>
</organism>
<dbReference type="RefSeq" id="WP_229684935.1">
    <property type="nucleotide sequence ID" value="NZ_BMOD01000032.1"/>
</dbReference>
<dbReference type="Proteomes" id="UP000632222">
    <property type="component" value="Unassembled WGS sequence"/>
</dbReference>